<geneLocation type="plasmid" evidence="3 4">
    <name>pBC201</name>
</geneLocation>
<proteinExistence type="predicted"/>
<keyword evidence="1" id="KW-0732">Signal</keyword>
<dbReference type="eggNOG" id="COG0226">
    <property type="taxonomic scope" value="Bacteria"/>
</dbReference>
<evidence type="ECO:0000313" key="3">
    <source>
        <dbReference type="EMBL" id="ADG20865.1"/>
    </source>
</evidence>
<dbReference type="Gene3D" id="3.40.190.10">
    <property type="entry name" value="Periplasmic binding protein-like II"/>
    <property type="match status" value="2"/>
</dbReference>
<reference evidence="3 4" key="2">
    <citation type="journal article" date="2012" name="J. Bacteriol.">
        <title>Genome Sequences of Burkholderia sp. Strains CCGE1002 and H160, Isolated from Legume Nodules in Mexico and Brazil.</title>
        <authorList>
            <person name="Ormeno-Orrillo E."/>
            <person name="Rogel M.A."/>
            <person name="Chueire L.M."/>
            <person name="Tiedje J.M."/>
            <person name="Martinez-Romero E."/>
            <person name="Hungria M."/>
        </authorList>
    </citation>
    <scope>NUCLEOTIDE SEQUENCE [LARGE SCALE GENOMIC DNA]</scope>
    <source>
        <strain evidence="3 4">CCGE1002</strain>
        <plasmid evidence="4">pBC201</plasmid>
    </source>
</reference>
<evidence type="ECO:0000256" key="1">
    <source>
        <dbReference type="ARBA" id="ARBA00022729"/>
    </source>
</evidence>
<dbReference type="AlphaFoldDB" id="D5WNI6"/>
<dbReference type="PANTHER" id="PTHR30570">
    <property type="entry name" value="PERIPLASMIC PHOSPHATE BINDING COMPONENT OF PHOSPHATE ABC TRANSPORTER"/>
    <property type="match status" value="1"/>
</dbReference>
<dbReference type="Pfam" id="PF12849">
    <property type="entry name" value="PBP_like_2"/>
    <property type="match status" value="1"/>
</dbReference>
<organism evidence="3 4">
    <name type="scientific">Paraburkholderia atlantica</name>
    <dbReference type="NCBI Taxonomy" id="2654982"/>
    <lineage>
        <taxon>Bacteria</taxon>
        <taxon>Pseudomonadati</taxon>
        <taxon>Pseudomonadota</taxon>
        <taxon>Betaproteobacteria</taxon>
        <taxon>Burkholderiales</taxon>
        <taxon>Burkholderiaceae</taxon>
        <taxon>Paraburkholderia</taxon>
    </lineage>
</organism>
<evidence type="ECO:0000259" key="2">
    <source>
        <dbReference type="Pfam" id="PF12849"/>
    </source>
</evidence>
<gene>
    <name evidence="3" type="ordered locus">BC1002_7115</name>
</gene>
<dbReference type="InterPro" id="IPR050811">
    <property type="entry name" value="Phosphate_ABC_transporter"/>
</dbReference>
<dbReference type="SUPFAM" id="SSF53850">
    <property type="entry name" value="Periplasmic binding protein-like II"/>
    <property type="match status" value="1"/>
</dbReference>
<dbReference type="HOGENOM" id="CLU_026228_7_1_4"/>
<sequence>MLQQPDSKLRGRTLLIQTALACTLLVSSLAAGEEIKIGGAGPAMGTMRLLAERYNQTHDQPKIKVLASSLGSAGGIRAATEGAIDIGVSSVPLTENEHNKGATETEVARTPFVFAVGMNTPVSGLSTHQLQNIYWDTYQKKDPDWSSYVDQNLRHDNAPVPRIRIIMRPSNESDNAIIKRISPEIDQAMTALEERPGMIVESTAQDNAGAIEDIPGAFGTSTLSLVVTEHRKIRPLNIDGVEPSPQAVADGRYPYYKSVFLITGSRSAPAAQEFIAFVKSKDGRDILAETGHAVVDRPKQ</sequence>
<keyword evidence="3" id="KW-0614">Plasmid</keyword>
<evidence type="ECO:0000313" key="4">
    <source>
        <dbReference type="Proteomes" id="UP000002190"/>
    </source>
</evidence>
<dbReference type="Proteomes" id="UP000002190">
    <property type="component" value="Plasmid pBC201"/>
</dbReference>
<dbReference type="GeneID" id="301098072"/>
<feature type="domain" description="PBP" evidence="2">
    <location>
        <begin position="31"/>
        <end position="280"/>
    </location>
</feature>
<reference evidence="4" key="1">
    <citation type="submission" date="2010-04" db="EMBL/GenBank/DDBJ databases">
        <title>Complete sequence of plasmid 1 of Burkholderia sp. CCGE1002.</title>
        <authorList>
            <consortium name="US DOE Joint Genome Institute"/>
            <person name="Lucas S."/>
            <person name="Copeland A."/>
            <person name="Lapidus A."/>
            <person name="Cheng J.-F."/>
            <person name="Bruce D."/>
            <person name="Goodwin L."/>
            <person name="Pitluck S."/>
            <person name="Chertkov O."/>
            <person name="Detter J.C."/>
            <person name="Han C."/>
            <person name="Tapia R."/>
            <person name="Land M."/>
            <person name="Hauser L."/>
            <person name="Kyrpides N."/>
            <person name="Ovchinnikova G."/>
            <person name="Martinez-Romero E."/>
            <person name="Hernandez M.A.R."/>
            <person name="Tiedje J.M."/>
            <person name="Woyke T."/>
        </authorList>
    </citation>
    <scope>NUCLEOTIDE SEQUENCE [LARGE SCALE GENOMIC DNA]</scope>
    <source>
        <strain evidence="4">CCGE1002</strain>
        <plasmid evidence="4">pBC201</plasmid>
    </source>
</reference>
<dbReference type="RefSeq" id="WP_013094641.1">
    <property type="nucleotide sequence ID" value="NC_014120.1"/>
</dbReference>
<dbReference type="EMBL" id="CP002016">
    <property type="protein sequence ID" value="ADG20865.1"/>
    <property type="molecule type" value="Genomic_DNA"/>
</dbReference>
<protein>
    <submittedName>
        <fullName evidence="3">Extracellular solute-binding protein</fullName>
    </submittedName>
</protein>
<name>D5WNI6_PARAM</name>
<dbReference type="PANTHER" id="PTHR30570:SF1">
    <property type="entry name" value="PHOSPHATE-BINDING PROTEIN PSTS"/>
    <property type="match status" value="1"/>
</dbReference>
<dbReference type="KEGG" id="bge:BC1002_7115"/>
<accession>D5WNI6</accession>
<dbReference type="InterPro" id="IPR024370">
    <property type="entry name" value="PBP_domain"/>
</dbReference>